<protein>
    <recommendedName>
        <fullName evidence="9">Chitin-binding type-1 domain-containing protein</fullName>
    </recommendedName>
</protein>
<keyword evidence="5" id="KW-0146">Chitin degradation</keyword>
<comment type="similarity">
    <text evidence="2">Belongs to the glycosyl hydrolase 19 family. Chitinase class I subfamily.</text>
</comment>
<dbReference type="InterPro" id="IPR036861">
    <property type="entry name" value="Endochitinase-like_sf"/>
</dbReference>
<dbReference type="SUPFAM" id="SSF57016">
    <property type="entry name" value="Plant lectins/antimicrobial peptides"/>
    <property type="match status" value="2"/>
</dbReference>
<feature type="domain" description="Chitin-binding type-1" evidence="9">
    <location>
        <begin position="26"/>
        <end position="61"/>
    </location>
</feature>
<dbReference type="PROSITE" id="PS00773">
    <property type="entry name" value="CHITINASE_19_1"/>
    <property type="match status" value="2"/>
</dbReference>
<keyword evidence="4" id="KW-0611">Plant defense</keyword>
<feature type="disulfide bond" evidence="7">
    <location>
        <begin position="36"/>
        <end position="50"/>
    </location>
</feature>
<evidence type="ECO:0000256" key="6">
    <source>
        <dbReference type="ARBA" id="ARBA00023157"/>
    </source>
</evidence>
<dbReference type="GO" id="GO:0006952">
    <property type="term" value="P:defense response"/>
    <property type="evidence" value="ECO:0007669"/>
    <property type="project" value="UniProtKB-KW"/>
</dbReference>
<dbReference type="PANTHER" id="PTHR22595">
    <property type="entry name" value="CHITINASE-RELATED"/>
    <property type="match status" value="1"/>
</dbReference>
<keyword evidence="8" id="KW-0732">Signal</keyword>
<feature type="signal peptide" evidence="8">
    <location>
        <begin position="1"/>
        <end position="26"/>
    </location>
</feature>
<dbReference type="Gene3D" id="3.30.20.10">
    <property type="entry name" value="Endochitinase, domain 2"/>
    <property type="match status" value="2"/>
</dbReference>
<dbReference type="InterPro" id="IPR023346">
    <property type="entry name" value="Lysozyme-like_dom_sf"/>
</dbReference>
<dbReference type="AlphaFoldDB" id="A0AAD5DE97"/>
<dbReference type="GO" id="GO:0016998">
    <property type="term" value="P:cell wall macromolecule catabolic process"/>
    <property type="evidence" value="ECO:0007669"/>
    <property type="project" value="InterPro"/>
</dbReference>
<keyword evidence="5" id="KW-0119">Carbohydrate metabolism</keyword>
<organism evidence="10 11">
    <name type="scientific">Ambrosia artemisiifolia</name>
    <name type="common">Common ragweed</name>
    <dbReference type="NCBI Taxonomy" id="4212"/>
    <lineage>
        <taxon>Eukaryota</taxon>
        <taxon>Viridiplantae</taxon>
        <taxon>Streptophyta</taxon>
        <taxon>Embryophyta</taxon>
        <taxon>Tracheophyta</taxon>
        <taxon>Spermatophyta</taxon>
        <taxon>Magnoliopsida</taxon>
        <taxon>eudicotyledons</taxon>
        <taxon>Gunneridae</taxon>
        <taxon>Pentapetalae</taxon>
        <taxon>asterids</taxon>
        <taxon>campanulids</taxon>
        <taxon>Asterales</taxon>
        <taxon>Asteraceae</taxon>
        <taxon>Asteroideae</taxon>
        <taxon>Heliantheae alliance</taxon>
        <taxon>Heliantheae</taxon>
        <taxon>Ambrosia</taxon>
    </lineage>
</organism>
<evidence type="ECO:0000256" key="8">
    <source>
        <dbReference type="SAM" id="SignalP"/>
    </source>
</evidence>
<keyword evidence="3 7" id="KW-0147">Chitin-binding</keyword>
<dbReference type="Gene3D" id="1.10.530.10">
    <property type="match status" value="2"/>
</dbReference>
<evidence type="ECO:0000313" key="10">
    <source>
        <dbReference type="EMBL" id="KAI7757807.1"/>
    </source>
</evidence>
<dbReference type="PROSITE" id="PS00026">
    <property type="entry name" value="CHIT_BIND_I_1"/>
    <property type="match status" value="1"/>
</dbReference>
<evidence type="ECO:0000256" key="3">
    <source>
        <dbReference type="ARBA" id="ARBA00022669"/>
    </source>
</evidence>
<dbReference type="GO" id="GO:0008061">
    <property type="term" value="F:chitin binding"/>
    <property type="evidence" value="ECO:0007669"/>
    <property type="project" value="UniProtKB-UniRule"/>
</dbReference>
<dbReference type="EMBL" id="JAMZMK010000057">
    <property type="protein sequence ID" value="KAI7757807.1"/>
    <property type="molecule type" value="Genomic_DNA"/>
</dbReference>
<feature type="chain" id="PRO_5042265552" description="Chitin-binding type-1 domain-containing protein" evidence="8">
    <location>
        <begin position="27"/>
        <end position="505"/>
    </location>
</feature>
<keyword evidence="6 7" id="KW-1015">Disulfide bond</keyword>
<reference evidence="10" key="1">
    <citation type="submission" date="2022-06" db="EMBL/GenBank/DDBJ databases">
        <title>Uncovering the hologenomic basis of an extraordinary plant invasion.</title>
        <authorList>
            <person name="Bieker V.C."/>
            <person name="Martin M.D."/>
            <person name="Gilbert T."/>
            <person name="Hodgins K."/>
            <person name="Battlay P."/>
            <person name="Petersen B."/>
            <person name="Wilson J."/>
        </authorList>
    </citation>
    <scope>NUCLEOTIDE SEQUENCE</scope>
    <source>
        <strain evidence="10">AA19_3_7</strain>
        <tissue evidence="10">Leaf</tissue>
    </source>
</reference>
<evidence type="ECO:0000259" key="9">
    <source>
        <dbReference type="PROSITE" id="PS50941"/>
    </source>
</evidence>
<dbReference type="SMART" id="SM00270">
    <property type="entry name" value="ChtBD1"/>
    <property type="match status" value="2"/>
</dbReference>
<comment type="caution">
    <text evidence="10">The sequence shown here is derived from an EMBL/GenBank/DDBJ whole genome shotgun (WGS) entry which is preliminary data.</text>
</comment>
<dbReference type="PROSITE" id="PS00774">
    <property type="entry name" value="CHITINASE_19_2"/>
    <property type="match status" value="2"/>
</dbReference>
<evidence type="ECO:0000256" key="2">
    <source>
        <dbReference type="ARBA" id="ARBA00009373"/>
    </source>
</evidence>
<evidence type="ECO:0000256" key="5">
    <source>
        <dbReference type="ARBA" id="ARBA00023024"/>
    </source>
</evidence>
<dbReference type="Pfam" id="PF00187">
    <property type="entry name" value="Chitin_bind_1"/>
    <property type="match status" value="1"/>
</dbReference>
<dbReference type="SUPFAM" id="SSF53955">
    <property type="entry name" value="Lysozyme-like"/>
    <property type="match status" value="2"/>
</dbReference>
<feature type="disulfide bond" evidence="7">
    <location>
        <begin position="31"/>
        <end position="43"/>
    </location>
</feature>
<comment type="function">
    <text evidence="1">Defense against chitin-containing fungal pathogens.</text>
</comment>
<sequence>MKTNILSLLFTCIFLLGITFFEPVASQKCKCAPNMCCSKYGYCGTSSAYCGKDCRGGPCSLPAPNNNANVAGIVTISFFNNIVYKSRGNCPGRRFYTRDAFLKAIKNYPHFGRSGSIADSKREIAAFFAHVTRVTGHFCYIEEIKGSSRNYCDMTATKYPCNPKKSYYGRGPIQLAWNYNYGEVGKSIGFDGLNNPEIVARDPVVSFKTALWFWMENVHWDFASGKGFGATIKAVNGNECNGKKRASVSARVAYYIGYCKQFGVPAGKKLSQWGYCGTSSAYCGKGCQSGPCTRPPPNNNANVASIVTVSFFNSIGAMSAKGCPARGFYTRNAFLKAIKAYPRFGRTGSLADSKREIAAFFAHVTHETGHFCYKEEIGGHSKTYCDKSSTKYPCNPKKRYYGRGPFQLTWNYNYGKAGKTLGFDGLNNPDIVARDPVISFKTALWFWMNNIHSGFTSGKGFGATIRAINGGECNGHMPAAVRARVKYYTAYCKKFGVSPGKNLSC</sequence>
<dbReference type="Pfam" id="PF00182">
    <property type="entry name" value="Glyco_hydro_19"/>
    <property type="match status" value="2"/>
</dbReference>
<evidence type="ECO:0000256" key="7">
    <source>
        <dbReference type="PROSITE-ProRule" id="PRU00261"/>
    </source>
</evidence>
<dbReference type="InterPro" id="IPR001002">
    <property type="entry name" value="Chitin-bd_1"/>
</dbReference>
<accession>A0AAD5DE97</accession>
<dbReference type="PANTHER" id="PTHR22595:SF194">
    <property type="entry name" value="CHITINASE FAMILY PROTEIN"/>
    <property type="match status" value="1"/>
</dbReference>
<dbReference type="CDD" id="cd00035">
    <property type="entry name" value="ChtBD1"/>
    <property type="match status" value="2"/>
</dbReference>
<dbReference type="InterPro" id="IPR018371">
    <property type="entry name" value="Chitin-binding_1_CS"/>
</dbReference>
<keyword evidence="11" id="KW-1185">Reference proteome</keyword>
<gene>
    <name evidence="10" type="ORF">M8C21_029183</name>
</gene>
<evidence type="ECO:0000256" key="1">
    <source>
        <dbReference type="ARBA" id="ARBA00003102"/>
    </source>
</evidence>
<keyword evidence="5" id="KW-0624">Polysaccharide degradation</keyword>
<comment type="caution">
    <text evidence="7">Lacks conserved residue(s) required for the propagation of feature annotation.</text>
</comment>
<dbReference type="InterPro" id="IPR000726">
    <property type="entry name" value="Glyco_hydro_19_cat"/>
</dbReference>
<dbReference type="Proteomes" id="UP001206925">
    <property type="component" value="Unassembled WGS sequence"/>
</dbReference>
<evidence type="ECO:0000256" key="4">
    <source>
        <dbReference type="ARBA" id="ARBA00022821"/>
    </source>
</evidence>
<dbReference type="CDD" id="cd00325">
    <property type="entry name" value="chitinase_GH19"/>
    <property type="match status" value="2"/>
</dbReference>
<dbReference type="Gene3D" id="3.30.60.10">
    <property type="entry name" value="Endochitinase-like"/>
    <property type="match status" value="2"/>
</dbReference>
<evidence type="ECO:0000313" key="11">
    <source>
        <dbReference type="Proteomes" id="UP001206925"/>
    </source>
</evidence>
<proteinExistence type="inferred from homology"/>
<dbReference type="GO" id="GO:0006032">
    <property type="term" value="P:chitin catabolic process"/>
    <property type="evidence" value="ECO:0007669"/>
    <property type="project" value="UniProtKB-KW"/>
</dbReference>
<name>A0AAD5DE97_AMBAR</name>
<dbReference type="PROSITE" id="PS50941">
    <property type="entry name" value="CHIT_BIND_I_2"/>
    <property type="match status" value="1"/>
</dbReference>
<dbReference type="FunFam" id="3.30.20.10:FF:000001">
    <property type="entry name" value="Endochitinase (Chitinase)"/>
    <property type="match status" value="2"/>
</dbReference>
<dbReference type="GO" id="GO:0004568">
    <property type="term" value="F:chitinase activity"/>
    <property type="evidence" value="ECO:0007669"/>
    <property type="project" value="InterPro"/>
</dbReference>